<keyword evidence="3" id="KW-1185">Reference proteome</keyword>
<gene>
    <name evidence="2" type="ORF">RJT34_18168</name>
</gene>
<protein>
    <recommendedName>
        <fullName evidence="4">Transmembrane protein</fullName>
    </recommendedName>
</protein>
<organism evidence="2 3">
    <name type="scientific">Clitoria ternatea</name>
    <name type="common">Butterfly pea</name>
    <dbReference type="NCBI Taxonomy" id="43366"/>
    <lineage>
        <taxon>Eukaryota</taxon>
        <taxon>Viridiplantae</taxon>
        <taxon>Streptophyta</taxon>
        <taxon>Embryophyta</taxon>
        <taxon>Tracheophyta</taxon>
        <taxon>Spermatophyta</taxon>
        <taxon>Magnoliopsida</taxon>
        <taxon>eudicotyledons</taxon>
        <taxon>Gunneridae</taxon>
        <taxon>Pentapetalae</taxon>
        <taxon>rosids</taxon>
        <taxon>fabids</taxon>
        <taxon>Fabales</taxon>
        <taxon>Fabaceae</taxon>
        <taxon>Papilionoideae</taxon>
        <taxon>50 kb inversion clade</taxon>
        <taxon>NPAAA clade</taxon>
        <taxon>indigoferoid/millettioid clade</taxon>
        <taxon>Phaseoleae</taxon>
        <taxon>Clitoria</taxon>
    </lineage>
</organism>
<feature type="transmembrane region" description="Helical" evidence="1">
    <location>
        <begin position="314"/>
        <end position="340"/>
    </location>
</feature>
<evidence type="ECO:0000313" key="3">
    <source>
        <dbReference type="Proteomes" id="UP001359559"/>
    </source>
</evidence>
<comment type="caution">
    <text evidence="2">The sequence shown here is derived from an EMBL/GenBank/DDBJ whole genome shotgun (WGS) entry which is preliminary data.</text>
</comment>
<keyword evidence="1" id="KW-0812">Transmembrane</keyword>
<sequence length="350" mass="39007">MDSLSISSDQTRENNVNKKFLLSKKPVRQPNPIIYRKLRRGSRISEKQIEYPTDKELLRTIAYLRNATAVYYEPDKILPYNKGYIIDDEDEEEWISQSDEDHNSIEKGQPYQFDLSIQKSVNNPTSILTKNRKKKSSNFDKANNAYGISASSSHVVNIKDTHTSLEHGQELTKKEIHRSASTSEGFIKFCSKEIICPQEHRAALAVKLYGVQAAMLSALGNPFANISQSISPRNSSQILPLSLWQASTGLLPATIWTGMFIVSFVYTVMVVWSLAFGVPIISMLCLALLYSLSVLVAAASGFNVMCGTFSMSGILFASLGVLGFVLLLLVLVMLVLFASWQCTKQDGRTE</sequence>
<reference evidence="2 3" key="1">
    <citation type="submission" date="2024-01" db="EMBL/GenBank/DDBJ databases">
        <title>The genomes of 5 underutilized Papilionoideae crops provide insights into root nodulation and disease resistance.</title>
        <authorList>
            <person name="Yuan L."/>
        </authorList>
    </citation>
    <scope>NUCLEOTIDE SEQUENCE [LARGE SCALE GENOMIC DNA]</scope>
    <source>
        <strain evidence="2">LY-2023</strain>
        <tissue evidence="2">Leaf</tissue>
    </source>
</reference>
<keyword evidence="1" id="KW-0472">Membrane</keyword>
<evidence type="ECO:0008006" key="4">
    <source>
        <dbReference type="Google" id="ProtNLM"/>
    </source>
</evidence>
<keyword evidence="1" id="KW-1133">Transmembrane helix</keyword>
<dbReference type="Proteomes" id="UP001359559">
    <property type="component" value="Unassembled WGS sequence"/>
</dbReference>
<feature type="transmembrane region" description="Helical" evidence="1">
    <location>
        <begin position="280"/>
        <end position="302"/>
    </location>
</feature>
<accession>A0AAN9PFJ9</accession>
<dbReference type="EMBL" id="JAYKXN010000004">
    <property type="protein sequence ID" value="KAK7295262.1"/>
    <property type="molecule type" value="Genomic_DNA"/>
</dbReference>
<evidence type="ECO:0000256" key="1">
    <source>
        <dbReference type="SAM" id="Phobius"/>
    </source>
</evidence>
<proteinExistence type="predicted"/>
<evidence type="ECO:0000313" key="2">
    <source>
        <dbReference type="EMBL" id="KAK7295262.1"/>
    </source>
</evidence>
<feature type="transmembrane region" description="Helical" evidence="1">
    <location>
        <begin position="250"/>
        <end position="274"/>
    </location>
</feature>
<name>A0AAN9PFJ9_CLITE</name>
<dbReference type="AlphaFoldDB" id="A0AAN9PFJ9"/>